<organism evidence="5 6">
    <name type="scientific">Tigheibacillus jepli</name>
    <dbReference type="NCBI Taxonomy" id="3035914"/>
    <lineage>
        <taxon>Bacteria</taxon>
        <taxon>Bacillati</taxon>
        <taxon>Bacillota</taxon>
        <taxon>Bacilli</taxon>
        <taxon>Bacillales</taxon>
        <taxon>Bacillaceae</taxon>
        <taxon>Tigheibacillus</taxon>
    </lineage>
</organism>
<dbReference type="NCBIfam" id="TIGR00724">
    <property type="entry name" value="urea_amlyse_rel"/>
    <property type="match status" value="1"/>
</dbReference>
<dbReference type="SMART" id="SM00797">
    <property type="entry name" value="AHS2"/>
    <property type="match status" value="1"/>
</dbReference>
<protein>
    <submittedName>
        <fullName evidence="5">Biotin-dependent carboxyltransferase family protein</fullName>
    </submittedName>
</protein>
<dbReference type="PANTHER" id="PTHR43309:SF5">
    <property type="entry name" value="5-OXOPROLINASE SUBUNIT C"/>
    <property type="match status" value="1"/>
</dbReference>
<evidence type="ECO:0000259" key="4">
    <source>
        <dbReference type="SMART" id="SM00797"/>
    </source>
</evidence>
<dbReference type="Gene3D" id="2.40.100.10">
    <property type="entry name" value="Cyclophilin-like"/>
    <property type="match status" value="1"/>
</dbReference>
<dbReference type="EMBL" id="JAROCA020000001">
    <property type="protein sequence ID" value="MDY0404952.1"/>
    <property type="molecule type" value="Genomic_DNA"/>
</dbReference>
<sequence>MINIQKPGLLTSIQDEGRIGYQQFGIGTSGAMDQLSFRLANWLVGNEGNEAVLEITMLGPTIAFEADALIAICGADLSPAVGKQKLQNGRTFFVRKGSVLRFGTCRSGCRAYLAIAGGFAVADVMESKSTYLLANIGGYQGRALQQGDSLQAGECTETAKKLLVSLRNKLGSTAHVWQAPWGVSDSFCKSFSQKIIPIRVTHGKHFDNFDAASRKNFFAKPFHISSQSDRMGYRLENNKLINLSNKQLLSEAVRFGTIQVPPDGNPIVLMADHQTTGGYPKIAEVATVDLPLLAQAKPGDQIQFQSISLAEAHKLMLEREKALQLLRLQINQQFEMA</sequence>
<dbReference type="Pfam" id="PF02626">
    <property type="entry name" value="CT_A_B"/>
    <property type="match status" value="1"/>
</dbReference>
<comment type="caution">
    <text evidence="5">The sequence shown here is derived from an EMBL/GenBank/DDBJ whole genome shotgun (WGS) entry which is preliminary data.</text>
</comment>
<evidence type="ECO:0000256" key="1">
    <source>
        <dbReference type="ARBA" id="ARBA00022741"/>
    </source>
</evidence>
<keyword evidence="1" id="KW-0547">Nucleotide-binding</keyword>
<proteinExistence type="predicted"/>
<keyword evidence="3" id="KW-0067">ATP-binding</keyword>
<keyword evidence="2" id="KW-0378">Hydrolase</keyword>
<gene>
    <name evidence="5" type="ORF">P5G51_005650</name>
</gene>
<evidence type="ECO:0000256" key="2">
    <source>
        <dbReference type="ARBA" id="ARBA00022801"/>
    </source>
</evidence>
<reference evidence="5 6" key="1">
    <citation type="submission" date="2023-10" db="EMBL/GenBank/DDBJ databases">
        <title>179-bfca-hs.</title>
        <authorList>
            <person name="Miliotis G."/>
            <person name="Sengupta P."/>
            <person name="Hameed A."/>
            <person name="Chuvochina M."/>
            <person name="Mcdonagh F."/>
            <person name="Simpson A.C."/>
            <person name="Singh N.K."/>
            <person name="Rekha P.D."/>
            <person name="Raman K."/>
            <person name="Hugenholtz P."/>
            <person name="Venkateswaran K."/>
        </authorList>
    </citation>
    <scope>NUCLEOTIDE SEQUENCE [LARGE SCALE GENOMIC DNA]</scope>
    <source>
        <strain evidence="5 6">179-BFC-A-HS</strain>
    </source>
</reference>
<dbReference type="PANTHER" id="PTHR43309">
    <property type="entry name" value="5-OXOPROLINASE SUBUNIT C"/>
    <property type="match status" value="1"/>
</dbReference>
<evidence type="ECO:0000256" key="3">
    <source>
        <dbReference type="ARBA" id="ARBA00022840"/>
    </source>
</evidence>
<dbReference type="SUPFAM" id="SSF50891">
    <property type="entry name" value="Cyclophilin-like"/>
    <property type="match status" value="1"/>
</dbReference>
<dbReference type="Proteomes" id="UP001228376">
    <property type="component" value="Unassembled WGS sequence"/>
</dbReference>
<evidence type="ECO:0000313" key="5">
    <source>
        <dbReference type="EMBL" id="MDY0404952.1"/>
    </source>
</evidence>
<accession>A0ABU5CGF1</accession>
<feature type="domain" description="Carboxyltransferase" evidence="4">
    <location>
        <begin position="23"/>
        <end position="322"/>
    </location>
</feature>
<dbReference type="RefSeq" id="WP_306066338.1">
    <property type="nucleotide sequence ID" value="NZ_JAROCA020000001.1"/>
</dbReference>
<dbReference type="InterPro" id="IPR052708">
    <property type="entry name" value="PxpC"/>
</dbReference>
<dbReference type="InterPro" id="IPR003778">
    <property type="entry name" value="CT_A_B"/>
</dbReference>
<keyword evidence="6" id="KW-1185">Reference proteome</keyword>
<evidence type="ECO:0000313" key="6">
    <source>
        <dbReference type="Proteomes" id="UP001228376"/>
    </source>
</evidence>
<name>A0ABU5CGF1_9BACI</name>
<dbReference type="InterPro" id="IPR029000">
    <property type="entry name" value="Cyclophilin-like_dom_sf"/>
</dbReference>